<keyword evidence="2" id="KW-0812">Transmembrane</keyword>
<dbReference type="EMBL" id="JAEVFJ010000024">
    <property type="protein sequence ID" value="KAH8094789.1"/>
    <property type="molecule type" value="Genomic_DNA"/>
</dbReference>
<keyword evidence="4" id="KW-1185">Reference proteome</keyword>
<gene>
    <name evidence="3" type="ORF">BXZ70DRAFT_946067</name>
</gene>
<feature type="region of interest" description="Disordered" evidence="1">
    <location>
        <begin position="117"/>
        <end position="138"/>
    </location>
</feature>
<proteinExistence type="predicted"/>
<keyword evidence="2" id="KW-0472">Membrane</keyword>
<evidence type="ECO:0000256" key="1">
    <source>
        <dbReference type="SAM" id="MobiDB-lite"/>
    </source>
</evidence>
<evidence type="ECO:0000256" key="2">
    <source>
        <dbReference type="SAM" id="Phobius"/>
    </source>
</evidence>
<evidence type="ECO:0000313" key="3">
    <source>
        <dbReference type="EMBL" id="KAH8094789.1"/>
    </source>
</evidence>
<dbReference type="AlphaFoldDB" id="A0A8K0UJR0"/>
<reference evidence="3" key="1">
    <citation type="journal article" date="2021" name="New Phytol.">
        <title>Evolutionary innovations through gain and loss of genes in the ectomycorrhizal Boletales.</title>
        <authorList>
            <person name="Wu G."/>
            <person name="Miyauchi S."/>
            <person name="Morin E."/>
            <person name="Kuo A."/>
            <person name="Drula E."/>
            <person name="Varga T."/>
            <person name="Kohler A."/>
            <person name="Feng B."/>
            <person name="Cao Y."/>
            <person name="Lipzen A."/>
            <person name="Daum C."/>
            <person name="Hundley H."/>
            <person name="Pangilinan J."/>
            <person name="Johnson J."/>
            <person name="Barry K."/>
            <person name="LaButti K."/>
            <person name="Ng V."/>
            <person name="Ahrendt S."/>
            <person name="Min B."/>
            <person name="Choi I.G."/>
            <person name="Park H."/>
            <person name="Plett J.M."/>
            <person name="Magnuson J."/>
            <person name="Spatafora J.W."/>
            <person name="Nagy L.G."/>
            <person name="Henrissat B."/>
            <person name="Grigoriev I.V."/>
            <person name="Yang Z.L."/>
            <person name="Xu J."/>
            <person name="Martin F.M."/>
        </authorList>
    </citation>
    <scope>NUCLEOTIDE SEQUENCE</scope>
    <source>
        <strain evidence="3">KKN 215</strain>
    </source>
</reference>
<feature type="transmembrane region" description="Helical" evidence="2">
    <location>
        <begin position="72"/>
        <end position="92"/>
    </location>
</feature>
<dbReference type="OrthoDB" id="3053495at2759"/>
<organism evidence="3 4">
    <name type="scientific">Cristinia sonorae</name>
    <dbReference type="NCBI Taxonomy" id="1940300"/>
    <lineage>
        <taxon>Eukaryota</taxon>
        <taxon>Fungi</taxon>
        <taxon>Dikarya</taxon>
        <taxon>Basidiomycota</taxon>
        <taxon>Agaricomycotina</taxon>
        <taxon>Agaricomycetes</taxon>
        <taxon>Agaricomycetidae</taxon>
        <taxon>Agaricales</taxon>
        <taxon>Pleurotineae</taxon>
        <taxon>Stephanosporaceae</taxon>
        <taxon>Cristinia</taxon>
    </lineage>
</organism>
<evidence type="ECO:0000313" key="4">
    <source>
        <dbReference type="Proteomes" id="UP000813824"/>
    </source>
</evidence>
<dbReference type="Proteomes" id="UP000813824">
    <property type="component" value="Unassembled WGS sequence"/>
</dbReference>
<comment type="caution">
    <text evidence="3">The sequence shown here is derived from an EMBL/GenBank/DDBJ whole genome shotgun (WGS) entry which is preliminary data.</text>
</comment>
<keyword evidence="2" id="KW-1133">Transmembrane helix</keyword>
<name>A0A8K0UJR0_9AGAR</name>
<feature type="transmembrane region" description="Helical" evidence="2">
    <location>
        <begin position="38"/>
        <end position="56"/>
    </location>
</feature>
<accession>A0A8K0UJR0</accession>
<protein>
    <submittedName>
        <fullName evidence="3">Uncharacterized protein</fullName>
    </submittedName>
</protein>
<sequence length="158" mass="16672">MIFRERLARSMLGAAGVALVAHLITAVVPGTLHVFNMLQSAVAILAVAALAFLVVSHHRREGHLLTQTQEEMILIGAFGLFWFAVLVGIRSFRQAGGQATMTSPGAGAVQAASPPVANAGSGAGVSRTTPGQVGGRRAPPYPCSTDSVYCYVEEWRWL</sequence>
<feature type="transmembrane region" description="Helical" evidence="2">
    <location>
        <begin position="12"/>
        <end position="32"/>
    </location>
</feature>